<feature type="transmembrane region" description="Helical" evidence="2">
    <location>
        <begin position="301"/>
        <end position="321"/>
    </location>
</feature>
<feature type="transmembrane region" description="Helical" evidence="2">
    <location>
        <begin position="333"/>
        <end position="352"/>
    </location>
</feature>
<dbReference type="Proteomes" id="UP001176517">
    <property type="component" value="Unassembled WGS sequence"/>
</dbReference>
<keyword evidence="2" id="KW-1133">Transmembrane helix</keyword>
<keyword evidence="2" id="KW-0472">Membrane</keyword>
<proteinExistence type="predicted"/>
<feature type="transmembrane region" description="Helical" evidence="2">
    <location>
        <begin position="270"/>
        <end position="289"/>
    </location>
</feature>
<dbReference type="EMBL" id="JAPDMZ010000065">
    <property type="protein sequence ID" value="KAK0552266.1"/>
    <property type="molecule type" value="Genomic_DNA"/>
</dbReference>
<name>A0AAN6GQC6_9BASI</name>
<feature type="transmembrane region" description="Helical" evidence="2">
    <location>
        <begin position="163"/>
        <end position="182"/>
    </location>
</feature>
<feature type="compositionally biased region" description="Basic and acidic residues" evidence="1">
    <location>
        <begin position="7"/>
        <end position="23"/>
    </location>
</feature>
<feature type="region of interest" description="Disordered" evidence="1">
    <location>
        <begin position="1"/>
        <end position="27"/>
    </location>
</feature>
<protein>
    <submittedName>
        <fullName evidence="3">Uncharacterized protein</fullName>
    </submittedName>
</protein>
<gene>
    <name evidence="3" type="ORF">OC846_002963</name>
</gene>
<accession>A0AAN6GQC6</accession>
<dbReference type="AlphaFoldDB" id="A0AAN6GQC6"/>
<evidence type="ECO:0000256" key="2">
    <source>
        <dbReference type="SAM" id="Phobius"/>
    </source>
</evidence>
<organism evidence="3 4">
    <name type="scientific">Tilletia horrida</name>
    <dbReference type="NCBI Taxonomy" id="155126"/>
    <lineage>
        <taxon>Eukaryota</taxon>
        <taxon>Fungi</taxon>
        <taxon>Dikarya</taxon>
        <taxon>Basidiomycota</taxon>
        <taxon>Ustilaginomycotina</taxon>
        <taxon>Exobasidiomycetes</taxon>
        <taxon>Tilletiales</taxon>
        <taxon>Tilletiaceae</taxon>
        <taxon>Tilletia</taxon>
    </lineage>
</organism>
<sequence>MSGTVEPKMDDKSGAAAVDRKQPELTSTHGFKKLQGKDIWAITPKAFTDDDSNDYGRPRSQRIGYLEGLRGLLALEVLLFSFFRLLAPAIQTDTDRDGTRPAPFVLNAPEWQNTLRKALSPLFWDGTLQASFFMLLNGRVVVETFLERRTATSVAGLAFRRPIRFFFPLAVSLAITTAVNALGGFKQAGYFAAVENNEYATPPQMWTSTIEYFNSLSGFFFATEDSYLDRGVQFVPPFPVMWFVPRVFMQSFTCYTFSYMMPFILTKHKFWSLGLFALATWWLGLWAWYSLTGLVLAELVIAYDLPGIAAQGIPIPVPAFITKSKRVRMASWLPPFVMMATGIALKYLWVFFPARRNDELIAHFGKNDGGLNYGFPVDTTAYPRVDDWLVAAGAMFLMEMFHVVRVAFDNPILKALARISFRTIFLSLGTWLHQHLRHTQGWQSEAALLGVEFAACIPLALGSATVFHFVVEEPTIWFSRWLFKWLKEE</sequence>
<comment type="caution">
    <text evidence="3">The sequence shown here is derived from an EMBL/GenBank/DDBJ whole genome shotgun (WGS) entry which is preliminary data.</text>
</comment>
<keyword evidence="4" id="KW-1185">Reference proteome</keyword>
<feature type="transmembrane region" description="Helical" evidence="2">
    <location>
        <begin position="240"/>
        <end position="258"/>
    </location>
</feature>
<evidence type="ECO:0000256" key="1">
    <source>
        <dbReference type="SAM" id="MobiDB-lite"/>
    </source>
</evidence>
<evidence type="ECO:0000313" key="4">
    <source>
        <dbReference type="Proteomes" id="UP001176517"/>
    </source>
</evidence>
<reference evidence="3" key="1">
    <citation type="journal article" date="2023" name="PhytoFront">
        <title>Draft Genome Resources of Seven Strains of Tilletia horrida, Causal Agent of Kernel Smut of Rice.</title>
        <authorList>
            <person name="Khanal S."/>
            <person name="Antony Babu S."/>
            <person name="Zhou X.G."/>
        </authorList>
    </citation>
    <scope>NUCLEOTIDE SEQUENCE</scope>
    <source>
        <strain evidence="3">TX6</strain>
    </source>
</reference>
<keyword evidence="2" id="KW-0812">Transmembrane</keyword>
<evidence type="ECO:0000313" key="3">
    <source>
        <dbReference type="EMBL" id="KAK0552266.1"/>
    </source>
</evidence>